<dbReference type="RefSeq" id="WP_265385025.1">
    <property type="nucleotide sequence ID" value="NZ_CP110616.1"/>
</dbReference>
<dbReference type="Proteomes" id="UP001164965">
    <property type="component" value="Plasmid unnamed1"/>
</dbReference>
<evidence type="ECO:0000313" key="4">
    <source>
        <dbReference type="Proteomes" id="UP001164965"/>
    </source>
</evidence>
<dbReference type="Pfam" id="PF00857">
    <property type="entry name" value="Isochorismatase"/>
    <property type="match status" value="1"/>
</dbReference>
<dbReference type="SUPFAM" id="SSF52499">
    <property type="entry name" value="Isochorismatase-like hydrolases"/>
    <property type="match status" value="1"/>
</dbReference>
<keyword evidence="3" id="KW-0614">Plasmid</keyword>
<gene>
    <name evidence="3" type="ORF">RHODO2019_18175</name>
</gene>
<dbReference type="InterPro" id="IPR036380">
    <property type="entry name" value="Isochorismatase-like_sf"/>
</dbReference>
<dbReference type="PANTHER" id="PTHR43540:SF6">
    <property type="entry name" value="ISOCHORISMATASE-LIKE DOMAIN-CONTAINING PROTEIN"/>
    <property type="match status" value="1"/>
</dbReference>
<proteinExistence type="predicted"/>
<dbReference type="GO" id="GO:0016787">
    <property type="term" value="F:hydrolase activity"/>
    <property type="evidence" value="ECO:0007669"/>
    <property type="project" value="UniProtKB-KW"/>
</dbReference>
<sequence>MNYPLGDELAGPPASLSFRHDPRTTALVVVDVQNDFCDPAGVCAAAGNDVAAAVAMVPRLEHLLVAARAAKVLVVFVQTTHDDTTDSPAWVSRRSITAAATRAADSICRTGSWGAKLYRVSPEPGEPIVVKHRYSAFAGTNLDVVLRSSGITSLLLAGVSTDVCVESTLRDGLFHEYNVSLVEDCCASYHAGAHAATVSTVEQYFGEVTSSRHLANAWGPAVPIQ</sequence>
<accession>A0ABY6P6L2</accession>
<dbReference type="PANTHER" id="PTHR43540">
    <property type="entry name" value="PEROXYUREIDOACRYLATE/UREIDOACRYLATE AMIDOHYDROLASE-RELATED"/>
    <property type="match status" value="1"/>
</dbReference>
<dbReference type="EMBL" id="CP110616">
    <property type="protein sequence ID" value="UZJ26921.1"/>
    <property type="molecule type" value="Genomic_DNA"/>
</dbReference>
<dbReference type="CDD" id="cd00431">
    <property type="entry name" value="cysteine_hydrolases"/>
    <property type="match status" value="1"/>
</dbReference>
<reference evidence="3" key="1">
    <citation type="submission" date="2022-10" db="EMBL/GenBank/DDBJ databases">
        <title>Rhodococcus sp.75.</title>
        <authorList>
            <person name="Sun M."/>
        </authorList>
    </citation>
    <scope>NUCLEOTIDE SEQUENCE</scope>
    <source>
        <strain evidence="3">75</strain>
        <plasmid evidence="3">unnamed1</plasmid>
    </source>
</reference>
<keyword evidence="1 3" id="KW-0378">Hydrolase</keyword>
<keyword evidence="4" id="KW-1185">Reference proteome</keyword>
<geneLocation type="plasmid" evidence="3 4">
    <name>unnamed1</name>
</geneLocation>
<name>A0ABY6P6L2_9NOCA</name>
<dbReference type="Gene3D" id="3.40.50.850">
    <property type="entry name" value="Isochorismatase-like"/>
    <property type="match status" value="1"/>
</dbReference>
<organism evidence="3 4">
    <name type="scientific">Rhodococcus antarcticus</name>
    <dbReference type="NCBI Taxonomy" id="2987751"/>
    <lineage>
        <taxon>Bacteria</taxon>
        <taxon>Bacillati</taxon>
        <taxon>Actinomycetota</taxon>
        <taxon>Actinomycetes</taxon>
        <taxon>Mycobacteriales</taxon>
        <taxon>Nocardiaceae</taxon>
        <taxon>Rhodococcus</taxon>
    </lineage>
</organism>
<evidence type="ECO:0000313" key="3">
    <source>
        <dbReference type="EMBL" id="UZJ26921.1"/>
    </source>
</evidence>
<evidence type="ECO:0000256" key="1">
    <source>
        <dbReference type="ARBA" id="ARBA00022801"/>
    </source>
</evidence>
<dbReference type="InterPro" id="IPR050272">
    <property type="entry name" value="Isochorismatase-like_hydrls"/>
</dbReference>
<evidence type="ECO:0000259" key="2">
    <source>
        <dbReference type="Pfam" id="PF00857"/>
    </source>
</evidence>
<dbReference type="InterPro" id="IPR000868">
    <property type="entry name" value="Isochorismatase-like_dom"/>
</dbReference>
<feature type="domain" description="Isochorismatase-like" evidence="2">
    <location>
        <begin position="25"/>
        <end position="211"/>
    </location>
</feature>
<protein>
    <submittedName>
        <fullName evidence="3">Cysteine hydrolase</fullName>
    </submittedName>
</protein>